<accession>A0ABS1PWT2</accession>
<dbReference type="Gene3D" id="2.60.420.10">
    <property type="entry name" value="Maltose phosphorylase, domain 3"/>
    <property type="match status" value="1"/>
</dbReference>
<dbReference type="InterPro" id="IPR035396">
    <property type="entry name" value="Bac_rhamnosid6H"/>
</dbReference>
<name>A0ABS1PWT2_9ACTN</name>
<keyword evidence="3" id="KW-1185">Reference proteome</keyword>
<dbReference type="Gene3D" id="2.60.120.260">
    <property type="entry name" value="Galactose-binding domain-like"/>
    <property type="match status" value="2"/>
</dbReference>
<dbReference type="RefSeq" id="WP_201854762.1">
    <property type="nucleotide sequence ID" value="NZ_JAERRG010000015.1"/>
</dbReference>
<evidence type="ECO:0000313" key="2">
    <source>
        <dbReference type="EMBL" id="MBL1116892.1"/>
    </source>
</evidence>
<dbReference type="Proteomes" id="UP000621510">
    <property type="component" value="Unassembled WGS sequence"/>
</dbReference>
<feature type="domain" description="Alpha-L-rhamnosidase six-hairpin glycosidase" evidence="1">
    <location>
        <begin position="400"/>
        <end position="648"/>
    </location>
</feature>
<dbReference type="EMBL" id="JAERRG010000015">
    <property type="protein sequence ID" value="MBL1116892.1"/>
    <property type="molecule type" value="Genomic_DNA"/>
</dbReference>
<dbReference type="Gene3D" id="1.50.10.10">
    <property type="match status" value="1"/>
</dbReference>
<evidence type="ECO:0000313" key="3">
    <source>
        <dbReference type="Proteomes" id="UP000621510"/>
    </source>
</evidence>
<gene>
    <name evidence="2" type="ORF">JK364_31575</name>
</gene>
<comment type="caution">
    <text evidence="2">The sequence shown here is derived from an EMBL/GenBank/DDBJ whole genome shotgun (WGS) entry which is preliminary data.</text>
</comment>
<dbReference type="SUPFAM" id="SSF48208">
    <property type="entry name" value="Six-hairpin glycosidases"/>
    <property type="match status" value="1"/>
</dbReference>
<dbReference type="InterPro" id="IPR008928">
    <property type="entry name" value="6-hairpin_glycosidase_sf"/>
</dbReference>
<evidence type="ECO:0000259" key="1">
    <source>
        <dbReference type="Pfam" id="PF17389"/>
    </source>
</evidence>
<reference evidence="2 3" key="1">
    <citation type="submission" date="2021-01" db="EMBL/GenBank/DDBJ databases">
        <title>WGS of actinomycetes isolated from Thailand.</title>
        <authorList>
            <person name="Thawai C."/>
        </authorList>
    </citation>
    <scope>NUCLEOTIDE SEQUENCE [LARGE SCALE GENOMIC DNA]</scope>
    <source>
        <strain evidence="2 3">CA3R110</strain>
    </source>
</reference>
<proteinExistence type="predicted"/>
<dbReference type="PANTHER" id="PTHR34987:SF4">
    <property type="entry name" value="ALPHA-L-RHAMNOSIDASE C-TERMINAL DOMAIN-CONTAINING PROTEIN"/>
    <property type="match status" value="1"/>
</dbReference>
<dbReference type="Pfam" id="PF17389">
    <property type="entry name" value="Bac_rhamnosid6H"/>
    <property type="match status" value="1"/>
</dbReference>
<dbReference type="PANTHER" id="PTHR34987">
    <property type="entry name" value="C, PUTATIVE (AFU_ORTHOLOGUE AFUA_3G02880)-RELATED"/>
    <property type="match status" value="1"/>
</dbReference>
<sequence>MSTPVSATASPHRPAAPWHTPGWLGHWIGHPDDVAERDSRGLPEPSSKNGLVRHLFRTTCEVESPPVRVPARLTADSRYVLFANGERVGQGPVRSQPRRMRYDDYDLGPYLHPGTNTISVLVTYYGDPNAFWQPASPGAALGGHAVLVFEADLGGRWLISDGAWSVKRLAGLGAAPPYGFHGVPVEVVDARELPVDWPAWHDGEGWTPARVAHAGHMGAAARSQPPTAPYGALLPRPIGALEETSLTPEAYWCDGEAGYAAELGHPVAQVAHYCARHKDLPRARTSAPVRFRATSGMARLVIADFGRVVCGLVSFSLTAPRGTRVDILYQEKPVDPSAAGRISNITGARYIARGGDDAFEAMEVNGLRYVRLLITSPVPGDIAVGEIRVRERLYPIRGEAFFQSSDDELDRLYAAGRRTVTLSAHDAYVDCPTREQRAWVGDGVVHQLVHLTTSTNWSMARWYPQLADSPRSDGLLPRSVAGETEYRDGLTIPDWALNWAHGVHTLYRYEGLSAPVRELLPSVERVLRWYLPYRDERGVLEHVPEWNLVDWSAVFLSGTSSILTSMWARALREFADISAAYGNVGNADWARGLWEEARAGFEVFWDPERETYVDHLVDGIRQSPASQLAGATAIVSGLAPSSRWNAVADWIADPRRLVIRSWIGGDGGYDDAKIADQIRGVQDVTWDPRHEVVRAEPFASYMVHDALALCGRTAELTRALRDWSRFLTDGYDTFGECWGWGTPAHGWSSTPTRDIVTYLLGIEPGEAGFVSARIQPAFGVTARMSGAAPTPYGLLHVRVTGTTCEVDSPVPFTFRAADGTTTAHPAGHTILG</sequence>
<organism evidence="2 3">
    <name type="scientific">Streptomyces endocoffeicus</name>
    <dbReference type="NCBI Taxonomy" id="2898945"/>
    <lineage>
        <taxon>Bacteria</taxon>
        <taxon>Bacillati</taxon>
        <taxon>Actinomycetota</taxon>
        <taxon>Actinomycetes</taxon>
        <taxon>Kitasatosporales</taxon>
        <taxon>Streptomycetaceae</taxon>
        <taxon>Streptomyces</taxon>
    </lineage>
</organism>
<dbReference type="InterPro" id="IPR012341">
    <property type="entry name" value="6hp_glycosidase-like_sf"/>
</dbReference>
<protein>
    <recommendedName>
        <fullName evidence="1">Alpha-L-rhamnosidase six-hairpin glycosidase domain-containing protein</fullName>
    </recommendedName>
</protein>